<dbReference type="EMBL" id="LN829119">
    <property type="protein sequence ID" value="CPR17697.1"/>
    <property type="molecule type" value="Genomic_DNA"/>
</dbReference>
<proteinExistence type="inferred from homology"/>
<organism evidence="4 5">
    <name type="scientific">Candidatus Filomicrobium marinum</name>
    <dbReference type="NCBI Taxonomy" id="1608628"/>
    <lineage>
        <taxon>Bacteria</taxon>
        <taxon>Pseudomonadati</taxon>
        <taxon>Pseudomonadota</taxon>
        <taxon>Alphaproteobacteria</taxon>
        <taxon>Hyphomicrobiales</taxon>
        <taxon>Hyphomicrobiaceae</taxon>
        <taxon>Filomicrobium</taxon>
    </lineage>
</organism>
<dbReference type="PANTHER" id="PTHR43976">
    <property type="entry name" value="SHORT CHAIN DEHYDROGENASE"/>
    <property type="match status" value="1"/>
</dbReference>
<reference evidence="5" key="1">
    <citation type="submission" date="2015-02" db="EMBL/GenBank/DDBJ databases">
        <authorList>
            <person name="Chooi Y.-H."/>
        </authorList>
    </citation>
    <scope>NUCLEOTIDE SEQUENCE [LARGE SCALE GENOMIC DNA]</scope>
    <source>
        <strain evidence="5">strain Y</strain>
    </source>
</reference>
<comment type="similarity">
    <text evidence="1 3">Belongs to the short-chain dehydrogenases/reductases (SDR) family.</text>
</comment>
<dbReference type="CDD" id="cd05374">
    <property type="entry name" value="17beta-HSD-like_SDR_c"/>
    <property type="match status" value="1"/>
</dbReference>
<dbReference type="InterPro" id="IPR051911">
    <property type="entry name" value="SDR_oxidoreductase"/>
</dbReference>
<dbReference type="Pfam" id="PF00106">
    <property type="entry name" value="adh_short"/>
    <property type="match status" value="1"/>
</dbReference>
<dbReference type="PRINTS" id="PR00081">
    <property type="entry name" value="GDHRDH"/>
</dbReference>
<dbReference type="OrthoDB" id="9793825at2"/>
<dbReference type="SUPFAM" id="SSF51735">
    <property type="entry name" value="NAD(P)-binding Rossmann-fold domains"/>
    <property type="match status" value="1"/>
</dbReference>
<accession>A0A0D6JD51</accession>
<dbReference type="AlphaFoldDB" id="A0A0D6JD51"/>
<gene>
    <name evidence="4" type="primary">ybbO</name>
    <name evidence="4" type="ORF">YBN1229_v1_1377</name>
</gene>
<sequence>MTQRSILITGCSSGIGLASALVLKARGWRVLATARQRADLDRLKQDHGLEPIPLELGDEGSVQTCARQAMDMTGGDLYALFNNAAFGQVGAVEDLPAALLREQFEVNLFGTHELTRTILPHMRARGRGRIVQCSSVLGLVAAPYRGAYCASKFALEGLTDALRLELKDSGIHVSLIEPGPIRTRFVETALRRFKASIDIDRSPYAEDYRRRLEEMEAGGKQTFKLEPEAVAAKLVHAVEASRPKARYFVTTPTYIANVLRRALPTILLDRVLRNN</sequence>
<keyword evidence="2 4" id="KW-0560">Oxidoreductase</keyword>
<dbReference type="InterPro" id="IPR020904">
    <property type="entry name" value="Sc_DH/Rdtase_CS"/>
</dbReference>
<dbReference type="PROSITE" id="PS00061">
    <property type="entry name" value="ADH_SHORT"/>
    <property type="match status" value="1"/>
</dbReference>
<dbReference type="InterPro" id="IPR002347">
    <property type="entry name" value="SDR_fam"/>
</dbReference>
<dbReference type="InterPro" id="IPR036291">
    <property type="entry name" value="NAD(P)-bd_dom_sf"/>
</dbReference>
<dbReference type="Proteomes" id="UP000033187">
    <property type="component" value="Chromosome 1"/>
</dbReference>
<evidence type="ECO:0000313" key="5">
    <source>
        <dbReference type="Proteomes" id="UP000033187"/>
    </source>
</evidence>
<evidence type="ECO:0000256" key="2">
    <source>
        <dbReference type="ARBA" id="ARBA00023002"/>
    </source>
</evidence>
<evidence type="ECO:0000313" key="4">
    <source>
        <dbReference type="EMBL" id="CPR17697.1"/>
    </source>
</evidence>
<dbReference type="EC" id="1.-.-.-" evidence="4"/>
<dbReference type="GO" id="GO:0016491">
    <property type="term" value="F:oxidoreductase activity"/>
    <property type="evidence" value="ECO:0007669"/>
    <property type="project" value="UniProtKB-KW"/>
</dbReference>
<keyword evidence="5" id="KW-1185">Reference proteome</keyword>
<dbReference type="PRINTS" id="PR00080">
    <property type="entry name" value="SDRFAMILY"/>
</dbReference>
<evidence type="ECO:0000256" key="1">
    <source>
        <dbReference type="ARBA" id="ARBA00006484"/>
    </source>
</evidence>
<protein>
    <submittedName>
        <fullName evidence="4">Uncharacterized oxidoreductase YbbO</fullName>
        <ecNumber evidence="4">1.-.-.-</ecNumber>
    </submittedName>
</protein>
<dbReference type="PANTHER" id="PTHR43976:SF16">
    <property type="entry name" value="SHORT-CHAIN DEHYDROGENASE_REDUCTASE FAMILY PROTEIN"/>
    <property type="match status" value="1"/>
</dbReference>
<dbReference type="KEGG" id="fil:BN1229_v1_1378"/>
<dbReference type="Gene3D" id="3.40.50.720">
    <property type="entry name" value="NAD(P)-binding Rossmann-like Domain"/>
    <property type="match status" value="1"/>
</dbReference>
<dbReference type="KEGG" id="fiy:BN1229_v1_1377"/>
<name>A0A0D6JD51_9HYPH</name>
<evidence type="ECO:0000256" key="3">
    <source>
        <dbReference type="RuleBase" id="RU000363"/>
    </source>
</evidence>